<accession>A0A3T0KUK1</accession>
<dbReference type="Gene3D" id="3.40.30.10">
    <property type="entry name" value="Glutaredoxin"/>
    <property type="match status" value="1"/>
</dbReference>
<name>A0A3T0KUK1_9BACI</name>
<dbReference type="PROSITE" id="PS51352">
    <property type="entry name" value="THIOREDOXIN_2"/>
    <property type="match status" value="1"/>
</dbReference>
<reference evidence="3 4" key="1">
    <citation type="submission" date="2018-01" db="EMBL/GenBank/DDBJ databases">
        <title>Bacillus asahii Genome sequencing and assembly.</title>
        <authorList>
            <person name="Jiang H."/>
            <person name="Feng Y."/>
            <person name="Zhao F."/>
            <person name="Lin X."/>
        </authorList>
    </citation>
    <scope>NUCLEOTIDE SEQUENCE [LARGE SCALE GENOMIC DNA]</scope>
    <source>
        <strain evidence="3 4">OM18</strain>
    </source>
</reference>
<evidence type="ECO:0000256" key="1">
    <source>
        <dbReference type="ARBA" id="ARBA00010996"/>
    </source>
</evidence>
<sequence length="194" mass="22197">MGRQQLFIMLVIVLLTLSACSSNEIPNEQNRDIQDFSFTTQEGKSLEKSDLKGKVWMADFIFTSCETVCFPMTSNMVKLQKMLKDEGIKDVEFVSFSVDPEVDKPDVLKKYADQFGVDYSNWHFLTGYQQDEIIQFAKTGFGTLAVKPKGEDQVIHGTSFYLLNQEGKIVQEYTGLEDIPFEDIIQHIKILQSR</sequence>
<protein>
    <submittedName>
        <fullName evidence="3">Photosynthetic protein synthase I</fullName>
    </submittedName>
</protein>
<dbReference type="RefSeq" id="WP_180319787.1">
    <property type="nucleotide sequence ID" value="NZ_CP026095.1"/>
</dbReference>
<dbReference type="EMBL" id="CP026095">
    <property type="protein sequence ID" value="AZV43970.1"/>
    <property type="molecule type" value="Genomic_DNA"/>
</dbReference>
<dbReference type="PANTHER" id="PTHR12151">
    <property type="entry name" value="ELECTRON TRANSPORT PROTIN SCO1/SENC FAMILY MEMBER"/>
    <property type="match status" value="1"/>
</dbReference>
<evidence type="ECO:0000256" key="2">
    <source>
        <dbReference type="ARBA" id="ARBA00023008"/>
    </source>
</evidence>
<keyword evidence="2" id="KW-0186">Copper</keyword>
<dbReference type="InterPro" id="IPR013766">
    <property type="entry name" value="Thioredoxin_domain"/>
</dbReference>
<proteinExistence type="inferred from homology"/>
<evidence type="ECO:0000313" key="4">
    <source>
        <dbReference type="Proteomes" id="UP000283095"/>
    </source>
</evidence>
<dbReference type="Proteomes" id="UP000283095">
    <property type="component" value="Chromosome"/>
</dbReference>
<dbReference type="InterPro" id="IPR003782">
    <property type="entry name" value="SCO1/SenC"/>
</dbReference>
<dbReference type="AlphaFoldDB" id="A0A3T0KUK1"/>
<dbReference type="Pfam" id="PF02630">
    <property type="entry name" value="SCO1-SenC"/>
    <property type="match status" value="1"/>
</dbReference>
<dbReference type="PROSITE" id="PS51257">
    <property type="entry name" value="PROKAR_LIPOPROTEIN"/>
    <property type="match status" value="1"/>
</dbReference>
<gene>
    <name evidence="3" type="ORF">BAOM_3361</name>
</gene>
<dbReference type="CDD" id="cd02968">
    <property type="entry name" value="SCO"/>
    <property type="match status" value="1"/>
</dbReference>
<dbReference type="SUPFAM" id="SSF52833">
    <property type="entry name" value="Thioredoxin-like"/>
    <property type="match status" value="1"/>
</dbReference>
<evidence type="ECO:0000313" key="3">
    <source>
        <dbReference type="EMBL" id="AZV43970.1"/>
    </source>
</evidence>
<organism evidence="3 4">
    <name type="scientific">Peribacillus asahii</name>
    <dbReference type="NCBI Taxonomy" id="228899"/>
    <lineage>
        <taxon>Bacteria</taxon>
        <taxon>Bacillati</taxon>
        <taxon>Bacillota</taxon>
        <taxon>Bacilli</taxon>
        <taxon>Bacillales</taxon>
        <taxon>Bacillaceae</taxon>
        <taxon>Peribacillus</taxon>
    </lineage>
</organism>
<dbReference type="KEGG" id="pasa:BAOM_3361"/>
<dbReference type="PANTHER" id="PTHR12151:SF25">
    <property type="entry name" value="LINALOOL DEHYDRATASE_ISOMERASE DOMAIN-CONTAINING PROTEIN"/>
    <property type="match status" value="1"/>
</dbReference>
<dbReference type="InterPro" id="IPR036249">
    <property type="entry name" value="Thioredoxin-like_sf"/>
</dbReference>
<comment type="similarity">
    <text evidence="1">Belongs to the SCO1/2 family.</text>
</comment>